<dbReference type="EMBL" id="JAVFHQ010000052">
    <property type="protein sequence ID" value="KAK4541516.1"/>
    <property type="molecule type" value="Genomic_DNA"/>
</dbReference>
<dbReference type="Pfam" id="PF11937">
    <property type="entry name" value="DUF3455"/>
    <property type="match status" value="1"/>
</dbReference>
<sequence>MGAILYSFLAISSLLSTAFCFPFRSASQQLQPQQPTLDGLPSNSNVTLRYVALGVGNQNYTCNGTAWVQTNAGDGALATLYDATSWLAADTSAIKTLPANRLARFKAANDGQDLANLLPYLKPLGIHYFDESNRPTFNLTHANPPLVLSSRKIDSVAAPVADAIAWLYLLDADDGITDGLKAVYRVETAGGVAPSSCSSGQTGSQTSIPYAAEYWLYD</sequence>
<evidence type="ECO:0000256" key="1">
    <source>
        <dbReference type="SAM" id="SignalP"/>
    </source>
</evidence>
<protein>
    <recommendedName>
        <fullName evidence="4">Malate dehydrogenase</fullName>
    </recommendedName>
</protein>
<evidence type="ECO:0000313" key="2">
    <source>
        <dbReference type="EMBL" id="KAK4541516.1"/>
    </source>
</evidence>
<comment type="caution">
    <text evidence="2">The sequence shown here is derived from an EMBL/GenBank/DDBJ whole genome shotgun (WGS) entry which is preliminary data.</text>
</comment>
<dbReference type="PANTHER" id="PTHR35567:SF3">
    <property type="entry name" value="MALATE DEHYDROGENASE"/>
    <property type="match status" value="1"/>
</dbReference>
<accession>A0AAV9J8T5</accession>
<evidence type="ECO:0000313" key="3">
    <source>
        <dbReference type="Proteomes" id="UP001324427"/>
    </source>
</evidence>
<dbReference type="PANTHER" id="PTHR35567">
    <property type="entry name" value="MALATE DEHYDROGENASE (AFU_ORTHOLOGUE AFUA_2G13800)"/>
    <property type="match status" value="1"/>
</dbReference>
<dbReference type="InterPro" id="IPR021851">
    <property type="entry name" value="DUF3455"/>
</dbReference>
<keyword evidence="3" id="KW-1185">Reference proteome</keyword>
<organism evidence="2 3">
    <name type="scientific">Oleoguttula mirabilis</name>
    <dbReference type="NCBI Taxonomy" id="1507867"/>
    <lineage>
        <taxon>Eukaryota</taxon>
        <taxon>Fungi</taxon>
        <taxon>Dikarya</taxon>
        <taxon>Ascomycota</taxon>
        <taxon>Pezizomycotina</taxon>
        <taxon>Dothideomycetes</taxon>
        <taxon>Dothideomycetidae</taxon>
        <taxon>Mycosphaerellales</taxon>
        <taxon>Teratosphaeriaceae</taxon>
        <taxon>Oleoguttula</taxon>
    </lineage>
</organism>
<feature type="chain" id="PRO_5043967601" description="Malate dehydrogenase" evidence="1">
    <location>
        <begin position="21"/>
        <end position="218"/>
    </location>
</feature>
<evidence type="ECO:0008006" key="4">
    <source>
        <dbReference type="Google" id="ProtNLM"/>
    </source>
</evidence>
<gene>
    <name evidence="2" type="ORF">LTR36_007962</name>
</gene>
<dbReference type="AlphaFoldDB" id="A0AAV9J8T5"/>
<keyword evidence="1" id="KW-0732">Signal</keyword>
<reference evidence="2 3" key="1">
    <citation type="submission" date="2021-11" db="EMBL/GenBank/DDBJ databases">
        <title>Black yeast isolated from Biological Soil Crust.</title>
        <authorList>
            <person name="Kurbessoian T."/>
        </authorList>
    </citation>
    <scope>NUCLEOTIDE SEQUENCE [LARGE SCALE GENOMIC DNA]</scope>
    <source>
        <strain evidence="2 3">CCFEE 5522</strain>
    </source>
</reference>
<proteinExistence type="predicted"/>
<dbReference type="Proteomes" id="UP001324427">
    <property type="component" value="Unassembled WGS sequence"/>
</dbReference>
<feature type="signal peptide" evidence="1">
    <location>
        <begin position="1"/>
        <end position="20"/>
    </location>
</feature>
<name>A0AAV9J8T5_9PEZI</name>